<evidence type="ECO:0000256" key="2">
    <source>
        <dbReference type="ARBA" id="ARBA00022692"/>
    </source>
</evidence>
<feature type="transmembrane region" description="Helical" evidence="8">
    <location>
        <begin position="418"/>
        <end position="439"/>
    </location>
</feature>
<dbReference type="GO" id="GO:0006865">
    <property type="term" value="P:amino acid transport"/>
    <property type="evidence" value="ECO:0007669"/>
    <property type="project" value="UniProtKB-KW"/>
</dbReference>
<feature type="transmembrane region" description="Helical" evidence="8">
    <location>
        <begin position="484"/>
        <end position="503"/>
    </location>
</feature>
<keyword evidence="5 8" id="KW-0472">Membrane</keyword>
<organism evidence="10 11">
    <name type="scientific">[Myrmecia] bisecta</name>
    <dbReference type="NCBI Taxonomy" id="41462"/>
    <lineage>
        <taxon>Eukaryota</taxon>
        <taxon>Viridiplantae</taxon>
        <taxon>Chlorophyta</taxon>
        <taxon>core chlorophytes</taxon>
        <taxon>Trebouxiophyceae</taxon>
        <taxon>Trebouxiales</taxon>
        <taxon>Trebouxiaceae</taxon>
        <taxon>Myrmecia</taxon>
    </lineage>
</organism>
<comment type="caution">
    <text evidence="10">The sequence shown here is derived from an EMBL/GenBank/DDBJ whole genome shotgun (WGS) entry which is preliminary data.</text>
</comment>
<feature type="compositionally biased region" description="Basic and acidic residues" evidence="7">
    <location>
        <begin position="141"/>
        <end position="156"/>
    </location>
</feature>
<gene>
    <name evidence="10" type="ORF">WJX72_012426</name>
</gene>
<feature type="transmembrane region" description="Helical" evidence="8">
    <location>
        <begin position="662"/>
        <end position="680"/>
    </location>
</feature>
<dbReference type="PANTHER" id="PTHR34689">
    <property type="entry name" value="NUCLEIC ACID-BINDING PROTEIN"/>
    <property type="match status" value="1"/>
</dbReference>
<evidence type="ECO:0000256" key="3">
    <source>
        <dbReference type="ARBA" id="ARBA00022970"/>
    </source>
</evidence>
<evidence type="ECO:0000256" key="4">
    <source>
        <dbReference type="ARBA" id="ARBA00022989"/>
    </source>
</evidence>
<dbReference type="GO" id="GO:0016020">
    <property type="term" value="C:membrane"/>
    <property type="evidence" value="ECO:0007669"/>
    <property type="project" value="UniProtKB-SubCell"/>
</dbReference>
<evidence type="ECO:0000256" key="1">
    <source>
        <dbReference type="ARBA" id="ARBA00004370"/>
    </source>
</evidence>
<evidence type="ECO:0000256" key="6">
    <source>
        <dbReference type="SAM" id="Coils"/>
    </source>
</evidence>
<keyword evidence="6" id="KW-0175">Coiled coil</keyword>
<feature type="coiled-coil region" evidence="6">
    <location>
        <begin position="280"/>
        <end position="312"/>
    </location>
</feature>
<sequence length="966" mass="104030">MAGVMAAGGEVMFTRGGLDAPDTRGESMVQKHLEKLQKEKEVAALAKLRDTLPLMSPAVCILALQEAAWDDSRALLLLQLFQQARGEQLQMLEQKRAELEAAAAKERAASGSEASSSGSDTASGSDSDSDNGRHRKRSRRKESGSKRKARKSDQSRSKKRSKDKSSRTKKKRSKDSKKAQRKDEAKGPLTQQFGKYGLIRETDMYAKRAEFLMWATEYKKVDVELLPKAEEKDLFRSYMEDFNTGTLPHKKYYNLDVYEAQQAAKAAKKGRPVETEKTLFNDEEERKRELAAERASEAEERLREAYNQLKYTQHGKAADMREQELMRIQMNLAYRTVAWRHPAATKKSQGETRASLLPEPLTSDREFIVDGRQSSLTHREGPDDMPHSVSNSRLMASIVPPLLLGILGNSVLPPGYAFAMTGVVAGFAITGVVAAANMYTSDLLLWQSYWTRKKEFSSISRAVGGRPWQVATELSIIGLQMGTIISTTLLCGGAAQSALTFLWGSRVPHWINNDGRTLMCLITILMVWPLCMVKQMRSHEKAGDIGVLIVVVLIIATVVASVEAGLPALGKAGEFAIIGFSSLPGLAAAVAIFGFGFYIQPMMMPLVKEVPEGKRGIKVVGWAAKTVITAAFIVYGISGFFAAARFGSQTSSNLLENDLGGGVAQGLLNLAMAFYLAMSIPPNEVPTRQAIDQWVGPLCSYRWPAARHFFETGFIMGINLLISLLFPTKVATVLTVVGATATAMVAYVIPITNHFLLLAGKARCQRRVDSLGFTLPSSHGRAACTGAEDAELGAEAASVSAGDIDATLTPAPSGSLGRTDSSAPALPAAAIDSAAEGGADAVADGDAGKAAEKVAPPKKVSAAQKKAMLRASDSASSRLRLLLRPKGSKEDRSSGKLSDAEAQASQALVKAVLPSEYRGADRWTVKLVVTKLAAPALVLVLGIACSVIALLSVAAVIPQPEIANGR</sequence>
<evidence type="ECO:0000313" key="10">
    <source>
        <dbReference type="EMBL" id="KAK9824690.1"/>
    </source>
</evidence>
<feature type="domain" description="Amino acid transporter transmembrane" evidence="9">
    <location>
        <begin position="405"/>
        <end position="762"/>
    </location>
</feature>
<dbReference type="Pfam" id="PF01490">
    <property type="entry name" value="Aa_trans"/>
    <property type="match status" value="1"/>
</dbReference>
<feature type="transmembrane region" description="Helical" evidence="8">
    <location>
        <begin position="619"/>
        <end position="642"/>
    </location>
</feature>
<protein>
    <recommendedName>
        <fullName evidence="9">Amino acid transporter transmembrane domain-containing protein</fullName>
    </recommendedName>
</protein>
<comment type="subcellular location">
    <subcellularLocation>
        <location evidence="1">Membrane</location>
    </subcellularLocation>
</comment>
<evidence type="ECO:0000256" key="7">
    <source>
        <dbReference type="SAM" id="MobiDB-lite"/>
    </source>
</evidence>
<proteinExistence type="predicted"/>
<dbReference type="AlphaFoldDB" id="A0AAW1QTT1"/>
<keyword evidence="3" id="KW-0029">Amino-acid transport</keyword>
<keyword evidence="11" id="KW-1185">Reference proteome</keyword>
<keyword evidence="4 8" id="KW-1133">Transmembrane helix</keyword>
<feature type="transmembrane region" description="Helical" evidence="8">
    <location>
        <begin position="733"/>
        <end position="757"/>
    </location>
</feature>
<feature type="transmembrane region" description="Helical" evidence="8">
    <location>
        <begin position="575"/>
        <end position="599"/>
    </location>
</feature>
<dbReference type="EMBL" id="JALJOR010000002">
    <property type="protein sequence ID" value="KAK9824690.1"/>
    <property type="molecule type" value="Genomic_DNA"/>
</dbReference>
<feature type="compositionally biased region" description="Low complexity" evidence="7">
    <location>
        <begin position="109"/>
        <end position="126"/>
    </location>
</feature>
<feature type="region of interest" description="Disordered" evidence="7">
    <location>
        <begin position="103"/>
        <end position="189"/>
    </location>
</feature>
<evidence type="ECO:0000313" key="11">
    <source>
        <dbReference type="Proteomes" id="UP001489004"/>
    </source>
</evidence>
<dbReference type="PANTHER" id="PTHR34689:SF1">
    <property type="entry name" value="NUCLEIC ACID-BINDING PROTEIN"/>
    <property type="match status" value="1"/>
</dbReference>
<evidence type="ECO:0000256" key="5">
    <source>
        <dbReference type="ARBA" id="ARBA00023136"/>
    </source>
</evidence>
<dbReference type="InterPro" id="IPR013057">
    <property type="entry name" value="AA_transpt_TM"/>
</dbReference>
<keyword evidence="3" id="KW-0813">Transport</keyword>
<name>A0AAW1QTT1_9CHLO</name>
<reference evidence="10 11" key="1">
    <citation type="journal article" date="2024" name="Nat. Commun.">
        <title>Phylogenomics reveals the evolutionary origins of lichenization in chlorophyte algae.</title>
        <authorList>
            <person name="Puginier C."/>
            <person name="Libourel C."/>
            <person name="Otte J."/>
            <person name="Skaloud P."/>
            <person name="Haon M."/>
            <person name="Grisel S."/>
            <person name="Petersen M."/>
            <person name="Berrin J.G."/>
            <person name="Delaux P.M."/>
            <person name="Dal Grande F."/>
            <person name="Keller J."/>
        </authorList>
    </citation>
    <scope>NUCLEOTIDE SEQUENCE [LARGE SCALE GENOMIC DNA]</scope>
    <source>
        <strain evidence="10 11">SAG 2043</strain>
    </source>
</reference>
<feature type="transmembrane region" description="Helical" evidence="8">
    <location>
        <begin position="709"/>
        <end position="727"/>
    </location>
</feature>
<keyword evidence="2 8" id="KW-0812">Transmembrane</keyword>
<feature type="transmembrane region" description="Helical" evidence="8">
    <location>
        <begin position="515"/>
        <end position="533"/>
    </location>
</feature>
<evidence type="ECO:0000256" key="8">
    <source>
        <dbReference type="SAM" id="Phobius"/>
    </source>
</evidence>
<evidence type="ECO:0000259" key="9">
    <source>
        <dbReference type="Pfam" id="PF01490"/>
    </source>
</evidence>
<feature type="transmembrane region" description="Helical" evidence="8">
    <location>
        <begin position="545"/>
        <end position="569"/>
    </location>
</feature>
<feature type="compositionally biased region" description="Basic residues" evidence="7">
    <location>
        <begin position="157"/>
        <end position="175"/>
    </location>
</feature>
<feature type="transmembrane region" description="Helical" evidence="8">
    <location>
        <begin position="932"/>
        <end position="957"/>
    </location>
</feature>
<accession>A0AAW1QTT1</accession>
<dbReference type="Proteomes" id="UP001489004">
    <property type="component" value="Unassembled WGS sequence"/>
</dbReference>
<feature type="compositionally biased region" description="Basic and acidic residues" evidence="7">
    <location>
        <begin position="176"/>
        <end position="186"/>
    </location>
</feature>